<comment type="similarity">
    <text evidence="2 9 10">Belongs to the RecF family.</text>
</comment>
<keyword evidence="9 10" id="KW-0742">SOS response</keyword>
<feature type="domain" description="AAA+ ATPase" evidence="11">
    <location>
        <begin position="33"/>
        <end position="379"/>
    </location>
</feature>
<dbReference type="InterPro" id="IPR018078">
    <property type="entry name" value="DNA-binding_RecF_CS"/>
</dbReference>
<evidence type="ECO:0000256" key="9">
    <source>
        <dbReference type="HAMAP-Rule" id="MF_00365"/>
    </source>
</evidence>
<keyword evidence="8 9" id="KW-0238">DNA-binding</keyword>
<gene>
    <name evidence="9" type="primary">recF</name>
    <name evidence="12" type="ORF">J2S73_000607</name>
</gene>
<evidence type="ECO:0000256" key="3">
    <source>
        <dbReference type="ARBA" id="ARBA00020170"/>
    </source>
</evidence>
<sequence length="386" mass="41026">MTDASSPSVARVALTALTLTDFRNYAHLALKLDGRSVVLVGANGSGKTNLLEAVSFLSPGRGLRRAPYDTVARSGGSGGWTVHAELETASGPVAIGTGIAPDAGGPRSRRIRIDGEDASSSDALLSHLDVVWLTPAMDGLFTGPAGDRRRFLDRLVMGLDPAHGRNATRYEKAVRHRNRLLEDPGADAGWFDAIETEIAQHGAAIAAARADLVARFRNAIDAIPPDASAFPRAHLALDGDFEARTDGADAQERAETFRRLLSEGRPRDRAAGRTLTGPHRADLVVTHADKAMPAAQASTGEQKALLIGLILAHAELIADANRRAPVLLLDEVAAHLDPNRRAALYDRLERLGGQIFMTGTDPILFEAIGERAEIFHVADGRLAPGA</sequence>
<dbReference type="InterPro" id="IPR003395">
    <property type="entry name" value="RecF/RecN/SMC_N"/>
</dbReference>
<dbReference type="GO" id="GO:0000731">
    <property type="term" value="P:DNA synthesis involved in DNA repair"/>
    <property type="evidence" value="ECO:0007669"/>
    <property type="project" value="TreeGrafter"/>
</dbReference>
<feature type="binding site" evidence="9">
    <location>
        <begin position="41"/>
        <end position="48"/>
    </location>
    <ligand>
        <name>ATP</name>
        <dbReference type="ChEBI" id="CHEBI:30616"/>
    </ligand>
</feature>
<dbReference type="Pfam" id="PF02463">
    <property type="entry name" value="SMC_N"/>
    <property type="match status" value="1"/>
</dbReference>
<dbReference type="SUPFAM" id="SSF52540">
    <property type="entry name" value="P-loop containing nucleoside triphosphate hydrolases"/>
    <property type="match status" value="1"/>
</dbReference>
<dbReference type="Gene3D" id="3.40.50.300">
    <property type="entry name" value="P-loop containing nucleotide triphosphate hydrolases"/>
    <property type="match status" value="1"/>
</dbReference>
<evidence type="ECO:0000256" key="2">
    <source>
        <dbReference type="ARBA" id="ARBA00008016"/>
    </source>
</evidence>
<dbReference type="NCBIfam" id="TIGR00611">
    <property type="entry name" value="recf"/>
    <property type="match status" value="1"/>
</dbReference>
<dbReference type="InterPro" id="IPR027417">
    <property type="entry name" value="P-loop_NTPase"/>
</dbReference>
<dbReference type="SMART" id="SM00382">
    <property type="entry name" value="AAA"/>
    <property type="match status" value="1"/>
</dbReference>
<dbReference type="AlphaFoldDB" id="A0AAE3VLY0"/>
<dbReference type="InterPro" id="IPR001238">
    <property type="entry name" value="DNA-binding_RecF"/>
</dbReference>
<keyword evidence="5 9" id="KW-0235">DNA replication</keyword>
<dbReference type="GO" id="GO:0006302">
    <property type="term" value="P:double-strand break repair"/>
    <property type="evidence" value="ECO:0007669"/>
    <property type="project" value="TreeGrafter"/>
</dbReference>
<dbReference type="InterPro" id="IPR042174">
    <property type="entry name" value="RecF_2"/>
</dbReference>
<dbReference type="PANTHER" id="PTHR32182:SF0">
    <property type="entry name" value="DNA REPLICATION AND REPAIR PROTEIN RECF"/>
    <property type="match status" value="1"/>
</dbReference>
<dbReference type="Gene3D" id="1.20.1050.90">
    <property type="entry name" value="RecF/RecN/SMC, N-terminal domain"/>
    <property type="match status" value="1"/>
</dbReference>
<protein>
    <recommendedName>
        <fullName evidence="3 9">DNA replication and repair protein RecF</fullName>
    </recommendedName>
</protein>
<dbReference type="GO" id="GO:0006260">
    <property type="term" value="P:DNA replication"/>
    <property type="evidence" value="ECO:0007669"/>
    <property type="project" value="UniProtKB-UniRule"/>
</dbReference>
<dbReference type="HAMAP" id="MF_00365">
    <property type="entry name" value="RecF"/>
    <property type="match status" value="1"/>
</dbReference>
<dbReference type="Proteomes" id="UP001229244">
    <property type="component" value="Unassembled WGS sequence"/>
</dbReference>
<dbReference type="PROSITE" id="PS00617">
    <property type="entry name" value="RECF_1"/>
    <property type="match status" value="1"/>
</dbReference>
<dbReference type="EMBL" id="JAUSUL010000001">
    <property type="protein sequence ID" value="MDQ0314170.1"/>
    <property type="molecule type" value="Genomic_DNA"/>
</dbReference>
<reference evidence="12" key="1">
    <citation type="submission" date="2023-07" db="EMBL/GenBank/DDBJ databases">
        <title>Genomic Encyclopedia of Type Strains, Phase IV (KMG-IV): sequencing the most valuable type-strain genomes for metagenomic binning, comparative biology and taxonomic classification.</title>
        <authorList>
            <person name="Goeker M."/>
        </authorList>
    </citation>
    <scope>NUCLEOTIDE SEQUENCE</scope>
    <source>
        <strain evidence="12">DSM 21202</strain>
    </source>
</reference>
<evidence type="ECO:0000256" key="4">
    <source>
        <dbReference type="ARBA" id="ARBA00022490"/>
    </source>
</evidence>
<evidence type="ECO:0000259" key="11">
    <source>
        <dbReference type="SMART" id="SM00382"/>
    </source>
</evidence>
<dbReference type="GO" id="GO:0003697">
    <property type="term" value="F:single-stranded DNA binding"/>
    <property type="evidence" value="ECO:0007669"/>
    <property type="project" value="UniProtKB-UniRule"/>
</dbReference>
<dbReference type="PANTHER" id="PTHR32182">
    <property type="entry name" value="DNA REPLICATION AND REPAIR PROTEIN RECF"/>
    <property type="match status" value="1"/>
</dbReference>
<evidence type="ECO:0000256" key="1">
    <source>
        <dbReference type="ARBA" id="ARBA00004496"/>
    </source>
</evidence>
<evidence type="ECO:0000256" key="8">
    <source>
        <dbReference type="ARBA" id="ARBA00023125"/>
    </source>
</evidence>
<dbReference type="InterPro" id="IPR003593">
    <property type="entry name" value="AAA+_ATPase"/>
</dbReference>
<evidence type="ECO:0000313" key="13">
    <source>
        <dbReference type="Proteomes" id="UP001229244"/>
    </source>
</evidence>
<dbReference type="GO" id="GO:0005737">
    <property type="term" value="C:cytoplasm"/>
    <property type="evidence" value="ECO:0007669"/>
    <property type="project" value="UniProtKB-SubCell"/>
</dbReference>
<evidence type="ECO:0000313" key="12">
    <source>
        <dbReference type="EMBL" id="MDQ0314170.1"/>
    </source>
</evidence>
<dbReference type="GO" id="GO:0005524">
    <property type="term" value="F:ATP binding"/>
    <property type="evidence" value="ECO:0007669"/>
    <property type="project" value="UniProtKB-UniRule"/>
</dbReference>
<keyword evidence="6 9" id="KW-0547">Nucleotide-binding</keyword>
<accession>A0AAE3VLY0</accession>
<keyword evidence="7 9" id="KW-0067">ATP-binding</keyword>
<evidence type="ECO:0000256" key="6">
    <source>
        <dbReference type="ARBA" id="ARBA00022741"/>
    </source>
</evidence>
<comment type="subcellular location">
    <subcellularLocation>
        <location evidence="1 9 10">Cytoplasm</location>
    </subcellularLocation>
</comment>
<dbReference type="PROSITE" id="PS00618">
    <property type="entry name" value="RECF_2"/>
    <property type="match status" value="1"/>
</dbReference>
<organism evidence="12 13">
    <name type="scientific">Amorphus orientalis</name>
    <dbReference type="NCBI Taxonomy" id="649198"/>
    <lineage>
        <taxon>Bacteria</taxon>
        <taxon>Pseudomonadati</taxon>
        <taxon>Pseudomonadota</taxon>
        <taxon>Alphaproteobacteria</taxon>
        <taxon>Hyphomicrobiales</taxon>
        <taxon>Amorphaceae</taxon>
        <taxon>Amorphus</taxon>
    </lineage>
</organism>
<proteinExistence type="inferred from homology"/>
<evidence type="ECO:0000256" key="5">
    <source>
        <dbReference type="ARBA" id="ARBA00022705"/>
    </source>
</evidence>
<keyword evidence="9 10" id="KW-0234">DNA repair</keyword>
<keyword evidence="4 9" id="KW-0963">Cytoplasm</keyword>
<name>A0AAE3VLY0_9HYPH</name>
<dbReference type="GO" id="GO:0009432">
    <property type="term" value="P:SOS response"/>
    <property type="evidence" value="ECO:0007669"/>
    <property type="project" value="UniProtKB-UniRule"/>
</dbReference>
<comment type="caution">
    <text evidence="12">The sequence shown here is derived from an EMBL/GenBank/DDBJ whole genome shotgun (WGS) entry which is preliminary data.</text>
</comment>
<evidence type="ECO:0000256" key="7">
    <source>
        <dbReference type="ARBA" id="ARBA00022840"/>
    </source>
</evidence>
<keyword evidence="13" id="KW-1185">Reference proteome</keyword>
<comment type="function">
    <text evidence="9 10">The RecF protein is involved in DNA metabolism; it is required for DNA replication and normal SOS inducibility. RecF binds preferentially to single-stranded, linear DNA. It also seems to bind ATP.</text>
</comment>
<keyword evidence="9 10" id="KW-0227">DNA damage</keyword>
<dbReference type="RefSeq" id="WP_306883948.1">
    <property type="nucleotide sequence ID" value="NZ_JAUSUL010000001.1"/>
</dbReference>
<evidence type="ECO:0000256" key="10">
    <source>
        <dbReference type="RuleBase" id="RU000578"/>
    </source>
</evidence>